<protein>
    <submittedName>
        <fullName evidence="2">Uncharacterized protein</fullName>
    </submittedName>
</protein>
<feature type="region of interest" description="Disordered" evidence="1">
    <location>
        <begin position="112"/>
        <end position="210"/>
    </location>
</feature>
<dbReference type="Proteomes" id="UP001067235">
    <property type="component" value="Unassembled WGS sequence"/>
</dbReference>
<evidence type="ECO:0000313" key="3">
    <source>
        <dbReference type="Proteomes" id="UP001067235"/>
    </source>
</evidence>
<gene>
    <name evidence="2" type="ORF">O4213_07765</name>
</gene>
<organism evidence="2 3">
    <name type="scientific">Gordonia rubripertincta</name>
    <name type="common">Rhodococcus corallinus</name>
    <dbReference type="NCBI Taxonomy" id="36822"/>
    <lineage>
        <taxon>Bacteria</taxon>
        <taxon>Bacillati</taxon>
        <taxon>Actinomycetota</taxon>
        <taxon>Actinomycetes</taxon>
        <taxon>Mycobacteriales</taxon>
        <taxon>Gordoniaceae</taxon>
        <taxon>Gordonia</taxon>
    </lineage>
</organism>
<name>A0ABT4MS97_GORRU</name>
<proteinExistence type="predicted"/>
<reference evidence="2" key="1">
    <citation type="submission" date="2022-12" db="EMBL/GenBank/DDBJ databases">
        <authorList>
            <person name="Krivoruchko A.V."/>
            <person name="Elkin A."/>
        </authorList>
    </citation>
    <scope>NUCLEOTIDE SEQUENCE</scope>
    <source>
        <strain evidence="2">IEGM 1388</strain>
    </source>
</reference>
<evidence type="ECO:0000256" key="1">
    <source>
        <dbReference type="SAM" id="MobiDB-lite"/>
    </source>
</evidence>
<keyword evidence="3" id="KW-1185">Reference proteome</keyword>
<dbReference type="EMBL" id="JAPWIE010000002">
    <property type="protein sequence ID" value="MCZ4549875.1"/>
    <property type="molecule type" value="Genomic_DNA"/>
</dbReference>
<sequence>MGEFDACWSTVIAAADTHAAFGDAPDNGWVQRCRLESGHPGLHGSDAGATPVTGRRLWLQWVDEVSGHRLIELSPCPGTDGADSGCALFADHGGPHRFVPTSSTLTFGTHYEPETVVGRNGSSRGSSVVTAREPEAPAPPRRRATAQSRPSVPEAASESADEQVGTGRRSRHLDDSQQSSDDETPQSPPPGASGRARTRRAANRTPDAVPTVDEALLAVAEALAELARAIRHRDENI</sequence>
<comment type="caution">
    <text evidence="2">The sequence shown here is derived from an EMBL/GenBank/DDBJ whole genome shotgun (WGS) entry which is preliminary data.</text>
</comment>
<accession>A0ABT4MS97</accession>
<feature type="compositionally biased region" description="Low complexity" evidence="1">
    <location>
        <begin position="116"/>
        <end position="131"/>
    </location>
</feature>
<evidence type="ECO:0000313" key="2">
    <source>
        <dbReference type="EMBL" id="MCZ4549875.1"/>
    </source>
</evidence>